<dbReference type="AlphaFoldDB" id="A0A1I7UU74"/>
<proteinExistence type="predicted"/>
<evidence type="ECO:0000313" key="3">
    <source>
        <dbReference type="WBParaSite" id="Csp11.Scaffold630.g19386.t1"/>
    </source>
</evidence>
<protein>
    <submittedName>
        <fullName evidence="3">SPK domain-containing protein</fullName>
    </submittedName>
</protein>
<evidence type="ECO:0000313" key="2">
    <source>
        <dbReference type="Proteomes" id="UP000095282"/>
    </source>
</evidence>
<organism evidence="2 3">
    <name type="scientific">Caenorhabditis tropicalis</name>
    <dbReference type="NCBI Taxonomy" id="1561998"/>
    <lineage>
        <taxon>Eukaryota</taxon>
        <taxon>Metazoa</taxon>
        <taxon>Ecdysozoa</taxon>
        <taxon>Nematoda</taxon>
        <taxon>Chromadorea</taxon>
        <taxon>Rhabditida</taxon>
        <taxon>Rhabditina</taxon>
        <taxon>Rhabditomorpha</taxon>
        <taxon>Rhabditoidea</taxon>
        <taxon>Rhabditidae</taxon>
        <taxon>Peloderinae</taxon>
        <taxon>Caenorhabditis</taxon>
    </lineage>
</organism>
<dbReference type="Pfam" id="PF04435">
    <property type="entry name" value="SPK"/>
    <property type="match status" value="1"/>
</dbReference>
<accession>A0A1I7UU74</accession>
<dbReference type="InterPro" id="IPR006570">
    <property type="entry name" value="SPK_dom"/>
</dbReference>
<name>A0A1I7UU74_9PELO</name>
<sequence length="370" mass="42868">MPLFQPMRQMTTAQRKEMKPRRVIRLIAKTIFTKSADLEELSRQVKWCARVLKQKISDYLEHLDSVRRLKIRDIIHVMYVLGCQIKDETSRKMVENYGDLELAGWNRIKSFRSKDGSLICSNGNVVIRDAITSTPGTSAEMEEDEEMFEEEDETNFEEDNTIFDDNEIINDDNHLIEYDQIEDVKAVREVEQKNIPLMYEEVKPIILNNPSINTEAEVSMTETQTTPFRSTTPSIYGFLRHLEASIECIESSSLNEQLNDVREAMKIYESSFSIVPIGNVVDIIPAIRFEAVNNLKKAKREGEETTNVQEFYKFLLYSSIFLKSERLNDFKARIREDLKRLDPSREQKISIDVWKSGVKTLIAAVTAEDN</sequence>
<keyword evidence="2" id="KW-1185">Reference proteome</keyword>
<evidence type="ECO:0000259" key="1">
    <source>
        <dbReference type="Pfam" id="PF04435"/>
    </source>
</evidence>
<feature type="domain" description="SPK" evidence="1">
    <location>
        <begin position="49"/>
        <end position="118"/>
    </location>
</feature>
<reference evidence="3" key="1">
    <citation type="submission" date="2016-11" db="UniProtKB">
        <authorList>
            <consortium name="WormBaseParasite"/>
        </authorList>
    </citation>
    <scope>IDENTIFICATION</scope>
</reference>
<dbReference type="WBParaSite" id="Csp11.Scaffold630.g19386.t1">
    <property type="protein sequence ID" value="Csp11.Scaffold630.g19386.t1"/>
    <property type="gene ID" value="Csp11.Scaffold630.g19386"/>
</dbReference>
<dbReference type="Proteomes" id="UP000095282">
    <property type="component" value="Unplaced"/>
</dbReference>